<gene>
    <name evidence="2" type="ORF">ES676_10990</name>
</gene>
<proteinExistence type="predicted"/>
<comment type="caution">
    <text evidence="2">The sequence shown here is derived from an EMBL/GenBank/DDBJ whole genome shotgun (WGS) entry which is preliminary data.</text>
</comment>
<sequence>MKFQITQLKYALVLSIFIGATTILCAQNGDTRGAQVSTFKTNLTVNSTQDVESFRLNQENDQQQIIEQCLRFQPLLNKIPADVKDNMKTYFILNKALTIELSSHLKLEGMPIITISDDKISSTKSYYKFLYIKIEKNKAWVRYIFTYAKDNVKKTIPMSIELTKNNSIWKESNYQILK</sequence>
<evidence type="ECO:0000313" key="2">
    <source>
        <dbReference type="EMBL" id="TYB72689.1"/>
    </source>
</evidence>
<accession>A0A8H2LCC6</accession>
<evidence type="ECO:0008006" key="4">
    <source>
        <dbReference type="Google" id="ProtNLM"/>
    </source>
</evidence>
<organism evidence="2 3">
    <name type="scientific">Bizionia saleffrena</name>
    <dbReference type="NCBI Taxonomy" id="291189"/>
    <lineage>
        <taxon>Bacteria</taxon>
        <taxon>Pseudomonadati</taxon>
        <taxon>Bacteroidota</taxon>
        <taxon>Flavobacteriia</taxon>
        <taxon>Flavobacteriales</taxon>
        <taxon>Flavobacteriaceae</taxon>
        <taxon>Bizionia</taxon>
    </lineage>
</organism>
<protein>
    <recommendedName>
        <fullName evidence="4">DUF4829 domain-containing protein</fullName>
    </recommendedName>
</protein>
<evidence type="ECO:0000313" key="3">
    <source>
        <dbReference type="Proteomes" id="UP000323324"/>
    </source>
</evidence>
<feature type="chain" id="PRO_5034106041" description="DUF4829 domain-containing protein" evidence="1">
    <location>
        <begin position="27"/>
        <end position="178"/>
    </location>
</feature>
<feature type="signal peptide" evidence="1">
    <location>
        <begin position="1"/>
        <end position="26"/>
    </location>
</feature>
<dbReference type="EMBL" id="VSKM01000010">
    <property type="protein sequence ID" value="TYB72689.1"/>
    <property type="molecule type" value="Genomic_DNA"/>
</dbReference>
<evidence type="ECO:0000256" key="1">
    <source>
        <dbReference type="SAM" id="SignalP"/>
    </source>
</evidence>
<dbReference type="RefSeq" id="WP_148370376.1">
    <property type="nucleotide sequence ID" value="NZ_VSKM01000010.1"/>
</dbReference>
<dbReference type="Proteomes" id="UP000323324">
    <property type="component" value="Unassembled WGS sequence"/>
</dbReference>
<keyword evidence="1" id="KW-0732">Signal</keyword>
<dbReference type="AlphaFoldDB" id="A0A8H2LCC6"/>
<keyword evidence="3" id="KW-1185">Reference proteome</keyword>
<name>A0A8H2LCC6_9FLAO</name>
<reference evidence="2 3" key="1">
    <citation type="submission" date="2019-08" db="EMBL/GenBank/DDBJ databases">
        <title>Genomes of Antarctic Bizionia species.</title>
        <authorList>
            <person name="Bowman J.P."/>
        </authorList>
    </citation>
    <scope>NUCLEOTIDE SEQUENCE [LARGE SCALE GENOMIC DNA]</scope>
    <source>
        <strain evidence="2 3">HFD</strain>
    </source>
</reference>